<dbReference type="HOGENOM" id="CLU_036586_0_1_0"/>
<dbReference type="KEGG" id="dev:DhcVS_96"/>
<dbReference type="RefSeq" id="WP_012881445.1">
    <property type="nucleotide sequence ID" value="NC_013552.1"/>
</dbReference>
<keyword evidence="2" id="KW-1003">Cell membrane</keyword>
<dbReference type="PROSITE" id="PS51379">
    <property type="entry name" value="4FE4S_FER_2"/>
    <property type="match status" value="1"/>
</dbReference>
<accession>D2BG19</accession>
<gene>
    <name evidence="11" type="primary">rdhA</name>
    <name evidence="12" type="ordered locus">DhcVS_1336</name>
    <name evidence="11" type="ordered locus">DhcVS_96</name>
</gene>
<dbReference type="GO" id="GO:0051539">
    <property type="term" value="F:4 iron, 4 sulfur cluster binding"/>
    <property type="evidence" value="ECO:0007669"/>
    <property type="project" value="UniProtKB-KW"/>
</dbReference>
<dbReference type="InterPro" id="IPR006311">
    <property type="entry name" value="TAT_signal"/>
</dbReference>
<evidence type="ECO:0000256" key="6">
    <source>
        <dbReference type="ARBA" id="ARBA00023004"/>
    </source>
</evidence>
<evidence type="ECO:0000256" key="3">
    <source>
        <dbReference type="ARBA" id="ARBA00022485"/>
    </source>
</evidence>
<dbReference type="InterPro" id="IPR019546">
    <property type="entry name" value="TAT_signal_bac_arc"/>
</dbReference>
<comment type="cofactor">
    <cofactor evidence="9">
        <name>corrinoid</name>
        <dbReference type="ChEBI" id="CHEBI:33913"/>
    </cofactor>
</comment>
<dbReference type="NCBIfam" id="TIGR02486">
    <property type="entry name" value="RDH"/>
    <property type="match status" value="1"/>
</dbReference>
<dbReference type="InterPro" id="IPR012832">
    <property type="entry name" value="RDH"/>
</dbReference>
<dbReference type="GO" id="GO:0005886">
    <property type="term" value="C:plasma membrane"/>
    <property type="evidence" value="ECO:0007669"/>
    <property type="project" value="UniProtKB-SubCell"/>
</dbReference>
<dbReference type="eggNOG" id="COG1145">
    <property type="taxonomic scope" value="Bacteria"/>
</dbReference>
<feature type="domain" description="4Fe-4S ferredoxin-type" evidence="10">
    <location>
        <begin position="356"/>
        <end position="386"/>
    </location>
</feature>
<dbReference type="Pfam" id="PF13486">
    <property type="entry name" value="Dehalogenase"/>
    <property type="match status" value="1"/>
</dbReference>
<evidence type="ECO:0000256" key="4">
    <source>
        <dbReference type="ARBA" id="ARBA00022723"/>
    </source>
</evidence>
<keyword evidence="5" id="KW-0732">Signal</keyword>
<keyword evidence="3" id="KW-0004">4Fe-4S</keyword>
<evidence type="ECO:0000256" key="5">
    <source>
        <dbReference type="ARBA" id="ARBA00022729"/>
    </source>
</evidence>
<protein>
    <submittedName>
        <fullName evidence="11">Reductive dehalogenase</fullName>
    </submittedName>
</protein>
<dbReference type="OrthoDB" id="166086at2"/>
<reference evidence="11 13" key="1">
    <citation type="journal article" date="2009" name="PLoS Genet.">
        <title>Localized plasticity in the streamlined genomes of vinyl chloride respiring Dehalococcoides.</title>
        <authorList>
            <person name="McMurdie P.J."/>
            <person name="Behrens S.F."/>
            <person name="Muller J.A."/>
            <person name="Goke J."/>
            <person name="Ritalahti K.M."/>
            <person name="Wagner R."/>
            <person name="Goltsman E."/>
            <person name="Lapidus A."/>
            <person name="Holmes S."/>
            <person name="Loffler F.E."/>
            <person name="Spormann A.M."/>
        </authorList>
    </citation>
    <scope>NUCLEOTIDE SEQUENCE [LARGE SCALE GENOMIC DNA]</scope>
    <source>
        <strain evidence="11 13">VS</strain>
    </source>
</reference>
<proteinExistence type="predicted"/>
<dbReference type="SUPFAM" id="SSF54862">
    <property type="entry name" value="4Fe-4S ferredoxins"/>
    <property type="match status" value="1"/>
</dbReference>
<dbReference type="InterPro" id="IPR028894">
    <property type="entry name" value="RDH_dom"/>
</dbReference>
<keyword evidence="7" id="KW-0411">Iron-sulfur</keyword>
<dbReference type="AlphaFoldDB" id="D2BG19"/>
<dbReference type="Proteomes" id="UP000002506">
    <property type="component" value="Chromosome"/>
</dbReference>
<dbReference type="PROSITE" id="PS51318">
    <property type="entry name" value="TAT"/>
    <property type="match status" value="1"/>
</dbReference>
<organism evidence="11 13">
    <name type="scientific">Dehalococcoides mccartyi (strain VS)</name>
    <dbReference type="NCBI Taxonomy" id="311424"/>
    <lineage>
        <taxon>Bacteria</taxon>
        <taxon>Bacillati</taxon>
        <taxon>Chloroflexota</taxon>
        <taxon>Dehalococcoidia</taxon>
        <taxon>Dehalococcoidales</taxon>
        <taxon>Dehalococcoidaceae</taxon>
        <taxon>Dehalococcoides</taxon>
    </lineage>
</organism>
<dbReference type="EMBL" id="CP001827">
    <property type="protein sequence ID" value="ACZ62435.1"/>
    <property type="molecule type" value="Genomic_DNA"/>
</dbReference>
<keyword evidence="6" id="KW-0408">Iron</keyword>
<dbReference type="EMBL" id="CP001827">
    <property type="protein sequence ID" value="ACZ61269.1"/>
    <property type="molecule type" value="Genomic_DNA"/>
</dbReference>
<evidence type="ECO:0000256" key="7">
    <source>
        <dbReference type="ARBA" id="ARBA00023014"/>
    </source>
</evidence>
<dbReference type="GO" id="GO:0046872">
    <property type="term" value="F:metal ion binding"/>
    <property type="evidence" value="ECO:0007669"/>
    <property type="project" value="UniProtKB-KW"/>
</dbReference>
<name>D2BG19_DEHMV</name>
<dbReference type="Gene3D" id="3.30.70.20">
    <property type="match status" value="1"/>
</dbReference>
<sequence length="496" mass="55895">MSIFHSTLNRRDFMKALGLTGAGMGTIAASAPVMHDVDELLASAEDTEIKHQNPWWVKERDYFNPTVPIDWDLKWRVDGRNARLYNVQDSKWYFNAYSETQAKIYAEYAENEDPEFKWGDPRRMALEAGCSFAQFGSLTLSSGTYSLHSYLGNPPTKTPETNGYAKWVGTPEENLLLLRGAVRFFGGDDVGVMEHDTHLDRVLCTYDMNGYKNSFEDIDEPYQTQSPKVTGIPNSYKWCFTWTLRQPMDVTRRQQGGIMRAYPNYNKYGEAESVGVWRAYSELAIVENRLQLFLRGLGYRGIAGGMSAITSGNAIATVAGCMEHARMGQVAVHPKFGSTVRGTYKMMTNFPLAPTKPIDAGIYEFCKSCQICAEHCPTGIIQKSDPTWTTGRNPEDGNDNGTFGEPLPYQAQGFEGWRTDIGKCPHCPVCQGTCPFNELPNASWIHTLVKATAANTTLFNSFFAQMDRNFKYGRKPYIGFWDDFGTRPTYDMDTTR</sequence>
<comment type="subcellular location">
    <subcellularLocation>
        <location evidence="1">Cell membrane</location>
    </subcellularLocation>
</comment>
<evidence type="ECO:0000256" key="9">
    <source>
        <dbReference type="ARBA" id="ARBA00029374"/>
    </source>
</evidence>
<evidence type="ECO:0000313" key="13">
    <source>
        <dbReference type="Proteomes" id="UP000002506"/>
    </source>
</evidence>
<dbReference type="InterPro" id="IPR017896">
    <property type="entry name" value="4Fe4S_Fe-S-bd"/>
</dbReference>
<evidence type="ECO:0000256" key="8">
    <source>
        <dbReference type="ARBA" id="ARBA00023136"/>
    </source>
</evidence>
<evidence type="ECO:0000313" key="12">
    <source>
        <dbReference type="EMBL" id="ACZ62435.1"/>
    </source>
</evidence>
<evidence type="ECO:0000259" key="10">
    <source>
        <dbReference type="PROSITE" id="PS51379"/>
    </source>
</evidence>
<keyword evidence="4" id="KW-0479">Metal-binding</keyword>
<keyword evidence="8" id="KW-0472">Membrane</keyword>
<evidence type="ECO:0000313" key="11">
    <source>
        <dbReference type="EMBL" id="ACZ61269.1"/>
    </source>
</evidence>
<evidence type="ECO:0000256" key="2">
    <source>
        <dbReference type="ARBA" id="ARBA00022475"/>
    </source>
</evidence>
<evidence type="ECO:0000256" key="1">
    <source>
        <dbReference type="ARBA" id="ARBA00004236"/>
    </source>
</evidence>
<dbReference type="NCBIfam" id="TIGR01409">
    <property type="entry name" value="TAT_signal_seq"/>
    <property type="match status" value="1"/>
</dbReference>
<dbReference type="InterPro" id="IPR017900">
    <property type="entry name" value="4Fe4S_Fe_S_CS"/>
</dbReference>
<dbReference type="KEGG" id="dev:DhcVS_1336"/>
<dbReference type="PROSITE" id="PS00198">
    <property type="entry name" value="4FE4S_FER_1"/>
    <property type="match status" value="2"/>
</dbReference>